<dbReference type="GO" id="GO:0004888">
    <property type="term" value="F:transmembrane signaling receptor activity"/>
    <property type="evidence" value="ECO:0007669"/>
    <property type="project" value="InterPro"/>
</dbReference>
<dbReference type="RefSeq" id="WP_132570594.1">
    <property type="nucleotide sequence ID" value="NZ_CBCSGL010000003.1"/>
</dbReference>
<keyword evidence="5" id="KW-0472">Membrane</keyword>
<evidence type="ECO:0000256" key="3">
    <source>
        <dbReference type="ARBA" id="ARBA00029447"/>
    </source>
</evidence>
<feature type="domain" description="Methyl-accepting transducer" evidence="6">
    <location>
        <begin position="271"/>
        <end position="500"/>
    </location>
</feature>
<dbReference type="InterPro" id="IPR004090">
    <property type="entry name" value="Chemotax_Me-accpt_rcpt"/>
</dbReference>
<name>A0A4R3V7N6_ROSSA</name>
<comment type="caution">
    <text evidence="8">The sequence shown here is derived from an EMBL/GenBank/DDBJ whole genome shotgun (WGS) entry which is preliminary data.</text>
</comment>
<evidence type="ECO:0000256" key="1">
    <source>
        <dbReference type="ARBA" id="ARBA00004370"/>
    </source>
</evidence>
<dbReference type="InterPro" id="IPR051310">
    <property type="entry name" value="MCP_chemotaxis"/>
</dbReference>
<comment type="subcellular location">
    <subcellularLocation>
        <location evidence="1">Membrane</location>
    </subcellularLocation>
</comment>
<dbReference type="PROSITE" id="PS50885">
    <property type="entry name" value="HAMP"/>
    <property type="match status" value="1"/>
</dbReference>
<accession>A0A4R3V7N6</accession>
<dbReference type="Pfam" id="PF00015">
    <property type="entry name" value="MCPsignal"/>
    <property type="match status" value="1"/>
</dbReference>
<dbReference type="SUPFAM" id="SSF58104">
    <property type="entry name" value="Methyl-accepting chemotaxis protein (MCP) signaling domain"/>
    <property type="match status" value="1"/>
</dbReference>
<dbReference type="InterPro" id="IPR003660">
    <property type="entry name" value="HAMP_dom"/>
</dbReference>
<evidence type="ECO:0000313" key="8">
    <source>
        <dbReference type="EMBL" id="TCV01137.1"/>
    </source>
</evidence>
<feature type="transmembrane region" description="Helical" evidence="5">
    <location>
        <begin position="12"/>
        <end position="33"/>
    </location>
</feature>
<dbReference type="PROSITE" id="PS50111">
    <property type="entry name" value="CHEMOTAXIS_TRANSDUC_2"/>
    <property type="match status" value="1"/>
</dbReference>
<protein>
    <submittedName>
        <fullName evidence="8">Methyl-accepting chemotaxis protein</fullName>
    </submittedName>
</protein>
<keyword evidence="2" id="KW-0488">Methylation</keyword>
<dbReference type="GO" id="GO:0006935">
    <property type="term" value="P:chemotaxis"/>
    <property type="evidence" value="ECO:0007669"/>
    <property type="project" value="InterPro"/>
</dbReference>
<dbReference type="Proteomes" id="UP000295110">
    <property type="component" value="Unassembled WGS sequence"/>
</dbReference>
<evidence type="ECO:0000313" key="9">
    <source>
        <dbReference type="Proteomes" id="UP000295110"/>
    </source>
</evidence>
<dbReference type="InterPro" id="IPR024478">
    <property type="entry name" value="HlyB_4HB_MCP"/>
</dbReference>
<dbReference type="Pfam" id="PF12729">
    <property type="entry name" value="4HB_MCP_1"/>
    <property type="match status" value="1"/>
</dbReference>
<organism evidence="8 9">
    <name type="scientific">Roseateles saccharophilus</name>
    <name type="common">Pseudomonas saccharophila</name>
    <dbReference type="NCBI Taxonomy" id="304"/>
    <lineage>
        <taxon>Bacteria</taxon>
        <taxon>Pseudomonadati</taxon>
        <taxon>Pseudomonadota</taxon>
        <taxon>Betaproteobacteria</taxon>
        <taxon>Burkholderiales</taxon>
        <taxon>Sphaerotilaceae</taxon>
        <taxon>Roseateles</taxon>
    </lineage>
</organism>
<feature type="domain" description="HAMP" evidence="7">
    <location>
        <begin position="214"/>
        <end position="266"/>
    </location>
</feature>
<dbReference type="GO" id="GO:0005886">
    <property type="term" value="C:plasma membrane"/>
    <property type="evidence" value="ECO:0007669"/>
    <property type="project" value="TreeGrafter"/>
</dbReference>
<evidence type="ECO:0000256" key="2">
    <source>
        <dbReference type="ARBA" id="ARBA00022481"/>
    </source>
</evidence>
<keyword evidence="5" id="KW-0812">Transmembrane</keyword>
<dbReference type="SMART" id="SM00283">
    <property type="entry name" value="MA"/>
    <property type="match status" value="1"/>
</dbReference>
<dbReference type="AlphaFoldDB" id="A0A4R3V7N6"/>
<dbReference type="GO" id="GO:0007165">
    <property type="term" value="P:signal transduction"/>
    <property type="evidence" value="ECO:0007669"/>
    <property type="project" value="UniProtKB-KW"/>
</dbReference>
<feature type="transmembrane region" description="Helical" evidence="5">
    <location>
        <begin position="190"/>
        <end position="210"/>
    </location>
</feature>
<dbReference type="OrthoDB" id="9151832at2"/>
<reference evidence="8 9" key="1">
    <citation type="submission" date="2019-03" db="EMBL/GenBank/DDBJ databases">
        <title>Genomic Encyclopedia of Type Strains, Phase IV (KMG-IV): sequencing the most valuable type-strain genomes for metagenomic binning, comparative biology and taxonomic classification.</title>
        <authorList>
            <person name="Goeker M."/>
        </authorList>
    </citation>
    <scope>NUCLEOTIDE SEQUENCE [LARGE SCALE GENOMIC DNA]</scope>
    <source>
        <strain evidence="8 9">DSM 654</strain>
    </source>
</reference>
<dbReference type="EMBL" id="SMBU01000006">
    <property type="protein sequence ID" value="TCV01137.1"/>
    <property type="molecule type" value="Genomic_DNA"/>
</dbReference>
<dbReference type="Gene3D" id="1.10.287.950">
    <property type="entry name" value="Methyl-accepting chemotaxis protein"/>
    <property type="match status" value="1"/>
</dbReference>
<dbReference type="PANTHER" id="PTHR43531:SF14">
    <property type="entry name" value="METHYL-ACCEPTING CHEMOTAXIS PROTEIN I-RELATED"/>
    <property type="match status" value="1"/>
</dbReference>
<evidence type="ECO:0000256" key="5">
    <source>
        <dbReference type="SAM" id="Phobius"/>
    </source>
</evidence>
<dbReference type="InterPro" id="IPR004089">
    <property type="entry name" value="MCPsignal_dom"/>
</dbReference>
<dbReference type="FunFam" id="1.10.287.950:FF:000001">
    <property type="entry name" value="Methyl-accepting chemotaxis sensory transducer"/>
    <property type="match status" value="1"/>
</dbReference>
<dbReference type="CDD" id="cd11386">
    <property type="entry name" value="MCP_signal"/>
    <property type="match status" value="1"/>
</dbReference>
<evidence type="ECO:0000259" key="7">
    <source>
        <dbReference type="PROSITE" id="PS50885"/>
    </source>
</evidence>
<dbReference type="CDD" id="cd06225">
    <property type="entry name" value="HAMP"/>
    <property type="match status" value="1"/>
</dbReference>
<comment type="similarity">
    <text evidence="3">Belongs to the methyl-accepting chemotaxis (MCP) protein family.</text>
</comment>
<proteinExistence type="inferred from homology"/>
<dbReference type="SMART" id="SM00304">
    <property type="entry name" value="HAMP"/>
    <property type="match status" value="1"/>
</dbReference>
<dbReference type="PANTHER" id="PTHR43531">
    <property type="entry name" value="PROTEIN ICFG"/>
    <property type="match status" value="1"/>
</dbReference>
<gene>
    <name evidence="8" type="ORF">EV671_100663</name>
</gene>
<sequence>MLRRLRIQARLWLAFGLILAMTALLVIVGGFGLNVAQQAIHGITQKLIPASNVTVAGRGHLLQSKTATSTLVASIFNKEGTARARKEWDAAQAGLDKAMDDFGAMTAEDKGRESLAKFRSLMADYRKAVRPVVDKLVADGYPDAQAAFEDMKAADAAYDPALAMLNGIEGDLKKRGDEVFTKVDGMISSVFVGFIVAFVVCMIVGGTLAVRISRSIIGPLVAAKGFAERMADGDLSRAPDVHGSDESAEMMQALAAMQKSLSEIVGQVRESAESIQVASAEVATGNMDLSQRTEQTASNLQQAASSMAELTGTVAQSADSAMTAKQLAGAAAETAGRGGEVVSRVVSTMGEINAASRKISDIIGTIDGIAFQTNILALNAAVEAARAGEQGRGFAVVAGEVRLLAQRSAEAAREIKALIGASVESVEAGTSLVNDAGTTMTDIVGSVQRVSDIIGEISAASSEQSTGLRHVNGTVTQLDQVTQQNAALVEESAAAAQSLKEQAVRLAGLVSSFKLS</sequence>
<dbReference type="PRINTS" id="PR00260">
    <property type="entry name" value="CHEMTRNSDUCR"/>
</dbReference>
<keyword evidence="4" id="KW-0807">Transducer</keyword>
<keyword evidence="5" id="KW-1133">Transmembrane helix</keyword>
<evidence type="ECO:0000256" key="4">
    <source>
        <dbReference type="PROSITE-ProRule" id="PRU00284"/>
    </source>
</evidence>
<keyword evidence="9" id="KW-1185">Reference proteome</keyword>
<evidence type="ECO:0000259" key="6">
    <source>
        <dbReference type="PROSITE" id="PS50111"/>
    </source>
</evidence>